<proteinExistence type="predicted"/>
<evidence type="ECO:0000313" key="2">
    <source>
        <dbReference type="EMBL" id="KAF2129010.1"/>
    </source>
</evidence>
<evidence type="ECO:0000313" key="3">
    <source>
        <dbReference type="Proteomes" id="UP000799771"/>
    </source>
</evidence>
<dbReference type="OrthoDB" id="3786824at2759"/>
<feature type="region of interest" description="Disordered" evidence="1">
    <location>
        <begin position="118"/>
        <end position="266"/>
    </location>
</feature>
<feature type="compositionally biased region" description="Polar residues" evidence="1">
    <location>
        <begin position="495"/>
        <end position="507"/>
    </location>
</feature>
<keyword evidence="3" id="KW-1185">Reference proteome</keyword>
<feature type="compositionally biased region" description="Polar residues" evidence="1">
    <location>
        <begin position="283"/>
        <end position="294"/>
    </location>
</feature>
<sequence>MASSSRPLYNPSENNVAPTVLPEHAVGFIDLKTLTDIHRYLNESEVDTDIELAMWIRKHYLYKPIGPTEEGRIIRTAEGFAQLDRAYRRVRNLTGKAQDKWPFFDRSWKTMSSVMVRNNSRGESAPGVSLPSMKGEARDSPISNDLNQHDDEAARTPTLQVPFGKRPPGQPLTMKSPHIHPVETTPVTLSHQRKSQSQKSSEGKRMKSRGHSEQRQPETVTSRELPQYTDLFSEPGRQTKTVSENRGIRTRPVASSSPFSSLEETPPILTMDEDSSAILEGRVSTSSPAESNQLVPIEDAGGGKIRGPNGRYLPKKDLVPAKSLRSSIAARVRYAKKESTADTDGYISPLPVNNRGQINGNATTLTLSAQVPPAAHTFSDHTDSEPAGDTSFSDMASNSSALQYSLAAEADPIDSNLDKLPSGFVRRNKRKSELANQQGQNKRARGERAKHDSTARKSHTTDRHVAETGREEPSTPSESSAAATKGIATRRTTRRSAVNSLTPSDSPASAKPTLTGLTPKKHKQQKVVEDENTTMVEDENEMEEEEEVVEEGDKDSTADYEDTVPTFVASKPTRPIEDKIVARPVTEANAVLEALAPVLPPLASVSDLLALGLSKTSAHGRQLHPKLSAVQKSATVNIRKLHASIDEQTAGITVNGDLPVDADDSWVNDGVNDAHEVADSPATHISTDASDKVIGSVLAAASTVGAASDNVVNSTSSAAPPTCIGSNTTTTVNAQEMVPGTIEFVARIHTRGGITEIPLTDNYLTSDIETIKRYAEWKQQEEGMEVSFKQFSRIFGFAKKG</sequence>
<feature type="region of interest" description="Disordered" evidence="1">
    <location>
        <begin position="374"/>
        <end position="395"/>
    </location>
</feature>
<feature type="compositionally biased region" description="Basic and acidic residues" evidence="1">
    <location>
        <begin position="201"/>
        <end position="216"/>
    </location>
</feature>
<gene>
    <name evidence="2" type="ORF">P153DRAFT_431826</name>
</gene>
<dbReference type="GeneID" id="54413359"/>
<feature type="compositionally biased region" description="Acidic residues" evidence="1">
    <location>
        <begin position="530"/>
        <end position="559"/>
    </location>
</feature>
<feature type="region of interest" description="Disordered" evidence="1">
    <location>
        <begin position="413"/>
        <end position="559"/>
    </location>
</feature>
<dbReference type="AlphaFoldDB" id="A0A6A6AB07"/>
<reference evidence="2" key="1">
    <citation type="journal article" date="2020" name="Stud. Mycol.">
        <title>101 Dothideomycetes genomes: a test case for predicting lifestyles and emergence of pathogens.</title>
        <authorList>
            <person name="Haridas S."/>
            <person name="Albert R."/>
            <person name="Binder M."/>
            <person name="Bloem J."/>
            <person name="Labutti K."/>
            <person name="Salamov A."/>
            <person name="Andreopoulos B."/>
            <person name="Baker S."/>
            <person name="Barry K."/>
            <person name="Bills G."/>
            <person name="Bluhm B."/>
            <person name="Cannon C."/>
            <person name="Castanera R."/>
            <person name="Culley D."/>
            <person name="Daum C."/>
            <person name="Ezra D."/>
            <person name="Gonzalez J."/>
            <person name="Henrissat B."/>
            <person name="Kuo A."/>
            <person name="Liang C."/>
            <person name="Lipzen A."/>
            <person name="Lutzoni F."/>
            <person name="Magnuson J."/>
            <person name="Mondo S."/>
            <person name="Nolan M."/>
            <person name="Ohm R."/>
            <person name="Pangilinan J."/>
            <person name="Park H.-J."/>
            <person name="Ramirez L."/>
            <person name="Alfaro M."/>
            <person name="Sun H."/>
            <person name="Tritt A."/>
            <person name="Yoshinaga Y."/>
            <person name="Zwiers L.-H."/>
            <person name="Turgeon B."/>
            <person name="Goodwin S."/>
            <person name="Spatafora J."/>
            <person name="Crous P."/>
            <person name="Grigoriev I."/>
        </authorList>
    </citation>
    <scope>NUCLEOTIDE SEQUENCE</scope>
    <source>
        <strain evidence="2">CBS 119687</strain>
    </source>
</reference>
<name>A0A6A6AB07_9PLEO</name>
<organism evidence="2 3">
    <name type="scientific">Dothidotthia symphoricarpi CBS 119687</name>
    <dbReference type="NCBI Taxonomy" id="1392245"/>
    <lineage>
        <taxon>Eukaryota</taxon>
        <taxon>Fungi</taxon>
        <taxon>Dikarya</taxon>
        <taxon>Ascomycota</taxon>
        <taxon>Pezizomycotina</taxon>
        <taxon>Dothideomycetes</taxon>
        <taxon>Pleosporomycetidae</taxon>
        <taxon>Pleosporales</taxon>
        <taxon>Dothidotthiaceae</taxon>
        <taxon>Dothidotthia</taxon>
    </lineage>
</organism>
<feature type="compositionally biased region" description="Low complexity" evidence="1">
    <location>
        <begin position="474"/>
        <end position="484"/>
    </location>
</feature>
<accession>A0A6A6AB07</accession>
<evidence type="ECO:0000256" key="1">
    <source>
        <dbReference type="SAM" id="MobiDB-lite"/>
    </source>
</evidence>
<protein>
    <submittedName>
        <fullName evidence="2">Uncharacterized protein</fullName>
    </submittedName>
</protein>
<dbReference type="Proteomes" id="UP000799771">
    <property type="component" value="Unassembled WGS sequence"/>
</dbReference>
<feature type="region of interest" description="Disordered" evidence="1">
    <location>
        <begin position="283"/>
        <end position="314"/>
    </location>
</feature>
<dbReference type="RefSeq" id="XP_033523399.1">
    <property type="nucleotide sequence ID" value="XM_033672927.1"/>
</dbReference>
<feature type="compositionally biased region" description="Polar residues" evidence="1">
    <location>
        <begin position="253"/>
        <end position="263"/>
    </location>
</feature>
<feature type="compositionally biased region" description="Basic and acidic residues" evidence="1">
    <location>
        <begin position="444"/>
        <end position="473"/>
    </location>
</feature>
<dbReference type="EMBL" id="ML977507">
    <property type="protein sequence ID" value="KAF2129010.1"/>
    <property type="molecule type" value="Genomic_DNA"/>
</dbReference>